<evidence type="ECO:0000256" key="6">
    <source>
        <dbReference type="ARBA" id="ARBA00023242"/>
    </source>
</evidence>
<dbReference type="Proteomes" id="UP000887563">
    <property type="component" value="Unplaced"/>
</dbReference>
<evidence type="ECO:0000313" key="9">
    <source>
        <dbReference type="Proteomes" id="UP000887563"/>
    </source>
</evidence>
<dbReference type="PANTHER" id="PTHR12198:SF0">
    <property type="entry name" value="HOMEOBOX PROTEIN PROSPERO"/>
    <property type="match status" value="1"/>
</dbReference>
<keyword evidence="2" id="KW-0805">Transcription regulation</keyword>
<dbReference type="InterPro" id="IPR009057">
    <property type="entry name" value="Homeodomain-like_sf"/>
</dbReference>
<accession>A0A914L0C2</accession>
<dbReference type="Gene3D" id="1.10.10.500">
    <property type="entry name" value="Homeo-prospero domain"/>
    <property type="match status" value="1"/>
</dbReference>
<evidence type="ECO:0000259" key="8">
    <source>
        <dbReference type="PROSITE" id="PS51818"/>
    </source>
</evidence>
<dbReference type="GO" id="GO:0000978">
    <property type="term" value="F:RNA polymerase II cis-regulatory region sequence-specific DNA binding"/>
    <property type="evidence" value="ECO:0007669"/>
    <property type="project" value="TreeGrafter"/>
</dbReference>
<organism evidence="9 10">
    <name type="scientific">Meloidogyne incognita</name>
    <name type="common">Southern root-knot nematode worm</name>
    <name type="synonym">Oxyuris incognita</name>
    <dbReference type="NCBI Taxonomy" id="6306"/>
    <lineage>
        <taxon>Eukaryota</taxon>
        <taxon>Metazoa</taxon>
        <taxon>Ecdysozoa</taxon>
        <taxon>Nematoda</taxon>
        <taxon>Chromadorea</taxon>
        <taxon>Rhabditida</taxon>
        <taxon>Tylenchina</taxon>
        <taxon>Tylenchomorpha</taxon>
        <taxon>Tylenchoidea</taxon>
        <taxon>Meloidogynidae</taxon>
        <taxon>Meloidogyninae</taxon>
        <taxon>Meloidogyne</taxon>
        <taxon>Meloidogyne incognita group</taxon>
    </lineage>
</organism>
<dbReference type="SUPFAM" id="SSF46689">
    <property type="entry name" value="Homeodomain-like"/>
    <property type="match status" value="1"/>
</dbReference>
<dbReference type="PROSITE" id="PS51818">
    <property type="entry name" value="HOMEO_PROSPERO"/>
    <property type="match status" value="1"/>
</dbReference>
<dbReference type="GO" id="GO:0005634">
    <property type="term" value="C:nucleus"/>
    <property type="evidence" value="ECO:0007669"/>
    <property type="project" value="UniProtKB-SubCell"/>
</dbReference>
<name>A0A914L0C2_MELIC</name>
<protein>
    <submittedName>
        <fullName evidence="10">Prospero domain-containing protein</fullName>
    </submittedName>
</protein>
<keyword evidence="4" id="KW-0371">Homeobox</keyword>
<dbReference type="InterPro" id="IPR023082">
    <property type="entry name" value="Homeo_prospero_dom"/>
</dbReference>
<evidence type="ECO:0000313" key="10">
    <source>
        <dbReference type="WBParaSite" id="Minc3s00161g06417"/>
    </source>
</evidence>
<keyword evidence="6" id="KW-0539">Nucleus</keyword>
<feature type="compositionally biased region" description="Polar residues" evidence="7">
    <location>
        <begin position="9"/>
        <end position="30"/>
    </location>
</feature>
<dbReference type="PANTHER" id="PTHR12198">
    <property type="entry name" value="HOMEOBOX PROTEIN PROSPERO/PROX-1/CEH-26"/>
    <property type="match status" value="1"/>
</dbReference>
<reference evidence="10" key="1">
    <citation type="submission" date="2022-11" db="UniProtKB">
        <authorList>
            <consortium name="WormBaseParasite"/>
        </authorList>
    </citation>
    <scope>IDENTIFICATION</scope>
</reference>
<sequence length="208" mass="24857">MGQIFSYTTTSINPNQQISFPTDQNKNTNPSNDDSENNKANNNLNKRVQLTHVHLRKAKLIFFYQRYPNCSVLEGYFPDVQFNEHNTAQLLSWFSNFREYYYMEMEKFAKRALEEGVNCQEEAFVTSESKIYKQINQHFNKNNVFKAPENFQFVVQKTLREFFTALQQQKNLEEPSWEELIKEVIKQLDEPIPNYFRESKFDEMVENI</sequence>
<evidence type="ECO:0000256" key="4">
    <source>
        <dbReference type="ARBA" id="ARBA00023155"/>
    </source>
</evidence>
<evidence type="ECO:0000256" key="3">
    <source>
        <dbReference type="ARBA" id="ARBA00023125"/>
    </source>
</evidence>
<dbReference type="AlphaFoldDB" id="A0A914L0C2"/>
<evidence type="ECO:0000256" key="1">
    <source>
        <dbReference type="ARBA" id="ARBA00004123"/>
    </source>
</evidence>
<evidence type="ECO:0000256" key="2">
    <source>
        <dbReference type="ARBA" id="ARBA00023015"/>
    </source>
</evidence>
<proteinExistence type="predicted"/>
<evidence type="ECO:0000256" key="7">
    <source>
        <dbReference type="SAM" id="MobiDB-lite"/>
    </source>
</evidence>
<keyword evidence="9" id="KW-1185">Reference proteome</keyword>
<keyword evidence="5" id="KW-0804">Transcription</keyword>
<dbReference type="GO" id="GO:0048468">
    <property type="term" value="P:cell development"/>
    <property type="evidence" value="ECO:0007669"/>
    <property type="project" value="UniProtKB-ARBA"/>
</dbReference>
<dbReference type="GO" id="GO:0007399">
    <property type="term" value="P:nervous system development"/>
    <property type="evidence" value="ECO:0007669"/>
    <property type="project" value="UniProtKB-ARBA"/>
</dbReference>
<comment type="subcellular location">
    <subcellularLocation>
        <location evidence="1">Nucleus</location>
    </subcellularLocation>
</comment>
<dbReference type="InterPro" id="IPR037131">
    <property type="entry name" value="Homeo_prospero_dom_sf"/>
</dbReference>
<keyword evidence="3" id="KW-0238">DNA-binding</keyword>
<feature type="domain" description="Prospero" evidence="8">
    <location>
        <begin position="47"/>
        <end position="206"/>
    </location>
</feature>
<dbReference type="WBParaSite" id="Minc3s00161g06417">
    <property type="protein sequence ID" value="Minc3s00161g06417"/>
    <property type="gene ID" value="Minc3s00161g06417"/>
</dbReference>
<dbReference type="Pfam" id="PF05044">
    <property type="entry name" value="HPD"/>
    <property type="match status" value="1"/>
</dbReference>
<evidence type="ECO:0000256" key="5">
    <source>
        <dbReference type="ARBA" id="ARBA00023163"/>
    </source>
</evidence>
<dbReference type="GO" id="GO:0000981">
    <property type="term" value="F:DNA-binding transcription factor activity, RNA polymerase II-specific"/>
    <property type="evidence" value="ECO:0007669"/>
    <property type="project" value="TreeGrafter"/>
</dbReference>
<dbReference type="InterPro" id="IPR039350">
    <property type="entry name" value="Prospero_homeodomain"/>
</dbReference>
<feature type="region of interest" description="Disordered" evidence="7">
    <location>
        <begin position="9"/>
        <end position="45"/>
    </location>
</feature>